<dbReference type="GO" id="GO:0003677">
    <property type="term" value="F:DNA binding"/>
    <property type="evidence" value="ECO:0007669"/>
    <property type="project" value="UniProtKB-KW"/>
</dbReference>
<evidence type="ECO:0000313" key="5">
    <source>
        <dbReference type="EMBL" id="MFD2236503.1"/>
    </source>
</evidence>
<evidence type="ECO:0000256" key="1">
    <source>
        <dbReference type="ARBA" id="ARBA00023015"/>
    </source>
</evidence>
<dbReference type="Pfam" id="PF13377">
    <property type="entry name" value="Peripla_BP_3"/>
    <property type="match status" value="1"/>
</dbReference>
<dbReference type="SUPFAM" id="SSF47413">
    <property type="entry name" value="lambda repressor-like DNA-binding domains"/>
    <property type="match status" value="1"/>
</dbReference>
<dbReference type="RefSeq" id="WP_209737901.1">
    <property type="nucleotide sequence ID" value="NZ_CP072611.1"/>
</dbReference>
<reference evidence="6" key="1">
    <citation type="journal article" date="2019" name="Int. J. Syst. Evol. Microbiol.">
        <title>The Global Catalogue of Microorganisms (GCM) 10K type strain sequencing project: providing services to taxonomists for standard genome sequencing and annotation.</title>
        <authorList>
            <consortium name="The Broad Institute Genomics Platform"/>
            <consortium name="The Broad Institute Genome Sequencing Center for Infectious Disease"/>
            <person name="Wu L."/>
            <person name="Ma J."/>
        </authorList>
    </citation>
    <scope>NUCLEOTIDE SEQUENCE [LARGE SCALE GENOMIC DNA]</scope>
    <source>
        <strain evidence="6">ZS-35-S2</strain>
    </source>
</reference>
<evidence type="ECO:0000259" key="4">
    <source>
        <dbReference type="PROSITE" id="PS50932"/>
    </source>
</evidence>
<dbReference type="SMART" id="SM00354">
    <property type="entry name" value="HTH_LACI"/>
    <property type="match status" value="1"/>
</dbReference>
<dbReference type="CDD" id="cd06267">
    <property type="entry name" value="PBP1_LacI_sugar_binding-like"/>
    <property type="match status" value="1"/>
</dbReference>
<dbReference type="InterPro" id="IPR000843">
    <property type="entry name" value="HTH_LacI"/>
</dbReference>
<keyword evidence="2 5" id="KW-0238">DNA-binding</keyword>
<dbReference type="Gene3D" id="3.40.50.2300">
    <property type="match status" value="2"/>
</dbReference>
<dbReference type="PANTHER" id="PTHR30146:SF138">
    <property type="entry name" value="TRANSCRIPTIONAL REGULATORY PROTEIN"/>
    <property type="match status" value="1"/>
</dbReference>
<sequence length="332" mass="34196">MQNPPSPSLASIARHLGVSTATVSNALRGVGRVSPELAERIRRVAAEVRYVPDQVARALRTGRSTTIGLVVPDFGLPLFPDFAQAVERAAKRRGYGVLIADSLGTAEGQAAEIANLAARGVDALVVIPVRGSRVGIDEHGVPVALIDSATTLGNTASSDHRDAGRQLMGHLLALGHRDILIFGGPQNSAVAVERVAGMRERLDEAGIAAEIRHGPPSFEAGVQAARELDAGSATALACAYDAIAVGLVNGLAQRGIAIPRDISIAGIDGIAWATIVSPSLTSVRQDLAAIAEHAIAFVAGETAEPRLLPVELIVRASTASPSPRPAPTGVPA</sequence>
<keyword evidence="1" id="KW-0805">Transcription regulation</keyword>
<feature type="domain" description="HTH lacI-type" evidence="4">
    <location>
        <begin position="7"/>
        <end position="61"/>
    </location>
</feature>
<dbReference type="EMBL" id="JBHUIJ010000004">
    <property type="protein sequence ID" value="MFD2236503.1"/>
    <property type="molecule type" value="Genomic_DNA"/>
</dbReference>
<dbReference type="InterPro" id="IPR028082">
    <property type="entry name" value="Peripla_BP_I"/>
</dbReference>
<dbReference type="PANTHER" id="PTHR30146">
    <property type="entry name" value="LACI-RELATED TRANSCRIPTIONAL REPRESSOR"/>
    <property type="match status" value="1"/>
</dbReference>
<organism evidence="5 6">
    <name type="scientific">Aureimonas populi</name>
    <dbReference type="NCBI Taxonomy" id="1701758"/>
    <lineage>
        <taxon>Bacteria</taxon>
        <taxon>Pseudomonadati</taxon>
        <taxon>Pseudomonadota</taxon>
        <taxon>Alphaproteobacteria</taxon>
        <taxon>Hyphomicrobiales</taxon>
        <taxon>Aurantimonadaceae</taxon>
        <taxon>Aureimonas</taxon>
    </lineage>
</organism>
<comment type="caution">
    <text evidence="5">The sequence shown here is derived from an EMBL/GenBank/DDBJ whole genome shotgun (WGS) entry which is preliminary data.</text>
</comment>
<dbReference type="Proteomes" id="UP001597371">
    <property type="component" value="Unassembled WGS sequence"/>
</dbReference>
<evidence type="ECO:0000256" key="3">
    <source>
        <dbReference type="ARBA" id="ARBA00023163"/>
    </source>
</evidence>
<protein>
    <submittedName>
        <fullName evidence="5">LacI family DNA-binding transcriptional regulator</fullName>
    </submittedName>
</protein>
<proteinExistence type="predicted"/>
<accession>A0ABW5CKE5</accession>
<evidence type="ECO:0000256" key="2">
    <source>
        <dbReference type="ARBA" id="ARBA00023125"/>
    </source>
</evidence>
<gene>
    <name evidence="5" type="ORF">ACFSKQ_03370</name>
</gene>
<dbReference type="Gene3D" id="1.10.260.40">
    <property type="entry name" value="lambda repressor-like DNA-binding domains"/>
    <property type="match status" value="1"/>
</dbReference>
<name>A0ABW5CKE5_9HYPH</name>
<dbReference type="Pfam" id="PF00356">
    <property type="entry name" value="LacI"/>
    <property type="match status" value="1"/>
</dbReference>
<dbReference type="CDD" id="cd01392">
    <property type="entry name" value="HTH_LacI"/>
    <property type="match status" value="1"/>
</dbReference>
<keyword evidence="6" id="KW-1185">Reference proteome</keyword>
<dbReference type="SUPFAM" id="SSF53822">
    <property type="entry name" value="Periplasmic binding protein-like I"/>
    <property type="match status" value="1"/>
</dbReference>
<dbReference type="InterPro" id="IPR010982">
    <property type="entry name" value="Lambda_DNA-bd_dom_sf"/>
</dbReference>
<keyword evidence="3" id="KW-0804">Transcription</keyword>
<dbReference type="PROSITE" id="PS50932">
    <property type="entry name" value="HTH_LACI_2"/>
    <property type="match status" value="1"/>
</dbReference>
<evidence type="ECO:0000313" key="6">
    <source>
        <dbReference type="Proteomes" id="UP001597371"/>
    </source>
</evidence>
<dbReference type="InterPro" id="IPR046335">
    <property type="entry name" value="LacI/GalR-like_sensor"/>
</dbReference>